<feature type="domain" description="AtPDCT1/2 transmembrane" evidence="2">
    <location>
        <begin position="109"/>
        <end position="268"/>
    </location>
</feature>
<evidence type="ECO:0000259" key="2">
    <source>
        <dbReference type="Pfam" id="PF24788"/>
    </source>
</evidence>
<sequence length="289" mass="31881">MSTTTIAPLRRSSNSLNGYHTNAVAFDGTVESVSTSQMEDIVAETNDGYANPNGDRERSKVSFMKWRMCNPVHVVRVHWVPCLLAVGVLFFTGVEEYMLQMIPPSSEPFDIGFVATRSLYRLLASSPDLNTVLAALNTVFVGMQTTYIVWTWLMEGRPRATISACFMFTCRGILGYSTQLPLPQDFLGSGVDFPVGNVSFFLFYSGHVAGSTIASLDMRRMKRLRLALLFDILNVLQSIRLLGTRGQYTIDLAVGVGAGVLFDSLAGKYEKMMSKRHNVGNSSSLISAR</sequence>
<reference evidence="4" key="2">
    <citation type="submission" date="2025-08" db="UniProtKB">
        <authorList>
            <consortium name="RefSeq"/>
        </authorList>
    </citation>
    <scope>IDENTIFICATION</scope>
    <source>
        <tissue evidence="4">Leaf</tissue>
    </source>
</reference>
<feature type="transmembrane region" description="Helical" evidence="1">
    <location>
        <begin position="74"/>
        <end position="94"/>
    </location>
</feature>
<dbReference type="InterPro" id="IPR056361">
    <property type="entry name" value="AtPDCT1_2_TM_dom"/>
</dbReference>
<dbReference type="RefSeq" id="XP_018464670.1">
    <property type="nucleotide sequence ID" value="XM_018609168.2"/>
</dbReference>
<feature type="transmembrane region" description="Helical" evidence="1">
    <location>
        <begin position="132"/>
        <end position="153"/>
    </location>
</feature>
<dbReference type="PANTHER" id="PTHR34674:SF5">
    <property type="entry name" value="PHOSPHATIDIC ACID PHOSPHATASE TYPE 2_HALOPEROXIDASE DOMAIN-CONTAINING PROTEIN"/>
    <property type="match status" value="1"/>
</dbReference>
<dbReference type="OrthoDB" id="1050481at2759"/>
<reference evidence="3" key="1">
    <citation type="journal article" date="2019" name="Database">
        <title>The radish genome database (RadishGD): an integrated information resource for radish genomics.</title>
        <authorList>
            <person name="Yu H.J."/>
            <person name="Baek S."/>
            <person name="Lee Y.J."/>
            <person name="Cho A."/>
            <person name="Mun J.H."/>
        </authorList>
    </citation>
    <scope>NUCLEOTIDE SEQUENCE [LARGE SCALE GENOMIC DNA]</scope>
    <source>
        <strain evidence="3">cv. WK10039</strain>
    </source>
</reference>
<organism evidence="3 4">
    <name type="scientific">Raphanus sativus</name>
    <name type="common">Radish</name>
    <name type="synonym">Raphanus raphanistrum var. sativus</name>
    <dbReference type="NCBI Taxonomy" id="3726"/>
    <lineage>
        <taxon>Eukaryota</taxon>
        <taxon>Viridiplantae</taxon>
        <taxon>Streptophyta</taxon>
        <taxon>Embryophyta</taxon>
        <taxon>Tracheophyta</taxon>
        <taxon>Spermatophyta</taxon>
        <taxon>Magnoliopsida</taxon>
        <taxon>eudicotyledons</taxon>
        <taxon>Gunneridae</taxon>
        <taxon>Pentapetalae</taxon>
        <taxon>rosids</taxon>
        <taxon>malvids</taxon>
        <taxon>Brassicales</taxon>
        <taxon>Brassicaceae</taxon>
        <taxon>Brassiceae</taxon>
        <taxon>Raphanus</taxon>
    </lineage>
</organism>
<dbReference type="InterPro" id="IPR055311">
    <property type="entry name" value="PDCT1/2-like"/>
</dbReference>
<keyword evidence="3" id="KW-1185">Reference proteome</keyword>
<evidence type="ECO:0000256" key="1">
    <source>
        <dbReference type="SAM" id="Phobius"/>
    </source>
</evidence>
<dbReference type="GeneID" id="108835954"/>
<feature type="transmembrane region" description="Helical" evidence="1">
    <location>
        <begin position="160"/>
        <end position="178"/>
    </location>
</feature>
<evidence type="ECO:0000313" key="3">
    <source>
        <dbReference type="Proteomes" id="UP000504610"/>
    </source>
</evidence>
<keyword evidence="1" id="KW-1133">Transmembrane helix</keyword>
<accession>A0A6J0LWS8</accession>
<dbReference type="Proteomes" id="UP000504610">
    <property type="component" value="Chromosome 6"/>
</dbReference>
<name>A0A6J0LWS8_RAPSA</name>
<feature type="transmembrane region" description="Helical" evidence="1">
    <location>
        <begin position="198"/>
        <end position="217"/>
    </location>
</feature>
<proteinExistence type="predicted"/>
<keyword evidence="1" id="KW-0812">Transmembrane</keyword>
<dbReference type="GO" id="GO:0004142">
    <property type="term" value="F:diacylglycerol cholinephosphotransferase activity"/>
    <property type="evidence" value="ECO:0007669"/>
    <property type="project" value="TreeGrafter"/>
</dbReference>
<gene>
    <name evidence="4" type="primary">LOC108835954</name>
</gene>
<evidence type="ECO:0000313" key="4">
    <source>
        <dbReference type="RefSeq" id="XP_018464670.1"/>
    </source>
</evidence>
<dbReference type="Pfam" id="PF24788">
    <property type="entry name" value="AtPDCT1_2"/>
    <property type="match status" value="1"/>
</dbReference>
<protein>
    <submittedName>
        <fullName evidence="4">Phosphatidylcholine:diacylglycerol cholinephosphotransferase 1</fullName>
    </submittedName>
</protein>
<dbReference type="PANTHER" id="PTHR34674">
    <property type="entry name" value="PHOSPHATIDYLCHOLINE:DIACYLGLYCEROL CHOLINEPHOSPHOTRANSFERASE 1-RELATED"/>
    <property type="match status" value="1"/>
</dbReference>
<dbReference type="KEGG" id="rsz:108835954"/>
<dbReference type="AlphaFoldDB" id="A0A6J0LWS8"/>
<keyword evidence="1" id="KW-0472">Membrane</keyword>